<dbReference type="PROSITE" id="PS50949">
    <property type="entry name" value="HTH_GNTR"/>
    <property type="match status" value="1"/>
</dbReference>
<dbReference type="Pfam" id="PF07729">
    <property type="entry name" value="FCD"/>
    <property type="match status" value="1"/>
</dbReference>
<proteinExistence type="predicted"/>
<dbReference type="InterPro" id="IPR008920">
    <property type="entry name" value="TF_FadR/GntR_C"/>
</dbReference>
<gene>
    <name evidence="6" type="ORF">E3O21_07570</name>
    <name evidence="5" type="ORF">SAMN05216368_101106</name>
</gene>
<dbReference type="Proteomes" id="UP000298252">
    <property type="component" value="Unassembled WGS sequence"/>
</dbReference>
<dbReference type="GO" id="GO:0003700">
    <property type="term" value="F:DNA-binding transcription factor activity"/>
    <property type="evidence" value="ECO:0007669"/>
    <property type="project" value="InterPro"/>
</dbReference>
<dbReference type="AlphaFoldDB" id="A0A4R8V7A6"/>
<dbReference type="Gene3D" id="1.20.120.530">
    <property type="entry name" value="GntR ligand-binding domain-like"/>
    <property type="match status" value="1"/>
</dbReference>
<dbReference type="InterPro" id="IPR011711">
    <property type="entry name" value="GntR_C"/>
</dbReference>
<evidence type="ECO:0000313" key="5">
    <source>
        <dbReference type="EMBL" id="SDM48182.1"/>
    </source>
</evidence>
<keyword evidence="1" id="KW-0805">Transcription regulation</keyword>
<evidence type="ECO:0000313" key="6">
    <source>
        <dbReference type="EMBL" id="TFB77535.1"/>
    </source>
</evidence>
<name>A0A4R8V7A6_9MICO</name>
<dbReference type="RefSeq" id="WP_092338193.1">
    <property type="nucleotide sequence ID" value="NZ_FNIB01000001.1"/>
</dbReference>
<dbReference type="InterPro" id="IPR036390">
    <property type="entry name" value="WH_DNA-bd_sf"/>
</dbReference>
<dbReference type="SUPFAM" id="SSF48008">
    <property type="entry name" value="GntR ligand-binding domain-like"/>
    <property type="match status" value="1"/>
</dbReference>
<dbReference type="STRING" id="1424659.SAMN05216368_101106"/>
<evidence type="ECO:0000256" key="1">
    <source>
        <dbReference type="ARBA" id="ARBA00023015"/>
    </source>
</evidence>
<dbReference type="EMBL" id="FNIB01000001">
    <property type="protein sequence ID" value="SDM48182.1"/>
    <property type="molecule type" value="Genomic_DNA"/>
</dbReference>
<keyword evidence="8" id="KW-1185">Reference proteome</keyword>
<keyword evidence="3" id="KW-0804">Transcription</keyword>
<sequence length="225" mass="25090">MTVTRLTPPSVTGPRPSTAPEFVLKELRRLIVVGELVPDQPLRQDTLAERLGVSRVPVREALNTLAAEGRVVHEPHRGYRVARLSLGDLLEVYRLRQLLETEAVRTTMANPPAGVLSDFRDAARAVEIASDGGDLLAMTEANRRFHFVLVAAAGLPRLERIVGALWDSTEAYRLLYYETPSNRERVESEHSQMVEAFAAGDTDRLIQLLDDHRRHATNALRALLT</sequence>
<organism evidence="5 7">
    <name type="scientific">Cryobacterium flavum</name>
    <dbReference type="NCBI Taxonomy" id="1424659"/>
    <lineage>
        <taxon>Bacteria</taxon>
        <taxon>Bacillati</taxon>
        <taxon>Actinomycetota</taxon>
        <taxon>Actinomycetes</taxon>
        <taxon>Micrococcales</taxon>
        <taxon>Microbacteriaceae</taxon>
        <taxon>Cryobacterium</taxon>
    </lineage>
</organism>
<dbReference type="EMBL" id="SOFD01000024">
    <property type="protein sequence ID" value="TFB77535.1"/>
    <property type="molecule type" value="Genomic_DNA"/>
</dbReference>
<dbReference type="Gene3D" id="1.10.10.10">
    <property type="entry name" value="Winged helix-like DNA-binding domain superfamily/Winged helix DNA-binding domain"/>
    <property type="match status" value="1"/>
</dbReference>
<dbReference type="PANTHER" id="PTHR43537:SF45">
    <property type="entry name" value="GNTR FAMILY REGULATORY PROTEIN"/>
    <property type="match status" value="1"/>
</dbReference>
<evidence type="ECO:0000256" key="3">
    <source>
        <dbReference type="ARBA" id="ARBA00023163"/>
    </source>
</evidence>
<dbReference type="SMART" id="SM00345">
    <property type="entry name" value="HTH_GNTR"/>
    <property type="match status" value="1"/>
</dbReference>
<evidence type="ECO:0000259" key="4">
    <source>
        <dbReference type="PROSITE" id="PS50949"/>
    </source>
</evidence>
<dbReference type="InterPro" id="IPR000524">
    <property type="entry name" value="Tscrpt_reg_HTH_GntR"/>
</dbReference>
<reference evidence="6 8" key="2">
    <citation type="submission" date="2019-03" db="EMBL/GenBank/DDBJ databases">
        <title>Genomics of glacier-inhabiting Cryobacterium strains.</title>
        <authorList>
            <person name="Liu Q."/>
            <person name="Xin Y.-H."/>
        </authorList>
    </citation>
    <scope>NUCLEOTIDE SEQUENCE [LARGE SCALE GENOMIC DNA]</scope>
    <source>
        <strain evidence="6 8">Hh8</strain>
    </source>
</reference>
<keyword evidence="2 5" id="KW-0238">DNA-binding</keyword>
<dbReference type="Proteomes" id="UP000199639">
    <property type="component" value="Unassembled WGS sequence"/>
</dbReference>
<protein>
    <submittedName>
        <fullName evidence="5">DNA-binding transcriptional regulator, GntR family</fullName>
    </submittedName>
    <submittedName>
        <fullName evidence="6">GntR family transcriptional regulator</fullName>
    </submittedName>
</protein>
<dbReference type="GO" id="GO:0003677">
    <property type="term" value="F:DNA binding"/>
    <property type="evidence" value="ECO:0007669"/>
    <property type="project" value="UniProtKB-KW"/>
</dbReference>
<dbReference type="PANTHER" id="PTHR43537">
    <property type="entry name" value="TRANSCRIPTIONAL REGULATOR, GNTR FAMILY"/>
    <property type="match status" value="1"/>
</dbReference>
<feature type="domain" description="HTH gntR-type" evidence="4">
    <location>
        <begin position="17"/>
        <end position="84"/>
    </location>
</feature>
<dbReference type="SUPFAM" id="SSF46785">
    <property type="entry name" value="Winged helix' DNA-binding domain"/>
    <property type="match status" value="1"/>
</dbReference>
<evidence type="ECO:0000256" key="2">
    <source>
        <dbReference type="ARBA" id="ARBA00023125"/>
    </source>
</evidence>
<evidence type="ECO:0000313" key="8">
    <source>
        <dbReference type="Proteomes" id="UP000298252"/>
    </source>
</evidence>
<dbReference type="Pfam" id="PF00392">
    <property type="entry name" value="GntR"/>
    <property type="match status" value="1"/>
</dbReference>
<reference evidence="5 7" key="1">
    <citation type="submission" date="2016-10" db="EMBL/GenBank/DDBJ databases">
        <authorList>
            <person name="Varghese N."/>
            <person name="Submissions S."/>
        </authorList>
    </citation>
    <scope>NUCLEOTIDE SEQUENCE [LARGE SCALE GENOMIC DNA]</scope>
    <source>
        <strain evidence="5 7">CGMCC 1.11215</strain>
    </source>
</reference>
<dbReference type="CDD" id="cd07377">
    <property type="entry name" value="WHTH_GntR"/>
    <property type="match status" value="1"/>
</dbReference>
<dbReference type="SMART" id="SM00895">
    <property type="entry name" value="FCD"/>
    <property type="match status" value="1"/>
</dbReference>
<evidence type="ECO:0000313" key="7">
    <source>
        <dbReference type="Proteomes" id="UP000199639"/>
    </source>
</evidence>
<accession>A0A4R8V7A6</accession>
<dbReference type="InterPro" id="IPR036388">
    <property type="entry name" value="WH-like_DNA-bd_sf"/>
</dbReference>